<keyword evidence="3" id="KW-0813">Transport</keyword>
<keyword evidence="3" id="KW-0653">Protein transport</keyword>
<feature type="compositionally biased region" description="Polar residues" evidence="4">
    <location>
        <begin position="33"/>
        <end position="47"/>
    </location>
</feature>
<comment type="subunit">
    <text evidence="3">Binds the proteasome.</text>
</comment>
<accession>A0ABR3FTT5</accession>
<reference evidence="6 7" key="1">
    <citation type="submission" date="2024-02" db="EMBL/GenBank/DDBJ databases">
        <title>A draft genome for the cacao thread blight pathogen Marasmius crinis-equi.</title>
        <authorList>
            <person name="Cohen S.P."/>
            <person name="Baruah I.K."/>
            <person name="Amoako-Attah I."/>
            <person name="Bukari Y."/>
            <person name="Meinhardt L.W."/>
            <person name="Bailey B.A."/>
        </authorList>
    </citation>
    <scope>NUCLEOTIDE SEQUENCE [LARGE SCALE GENOMIC DNA]</scope>
    <source>
        <strain evidence="6 7">GH-76</strain>
    </source>
</reference>
<evidence type="ECO:0000256" key="4">
    <source>
        <dbReference type="SAM" id="MobiDB-lite"/>
    </source>
</evidence>
<organism evidence="6 7">
    <name type="scientific">Marasmius crinis-equi</name>
    <dbReference type="NCBI Taxonomy" id="585013"/>
    <lineage>
        <taxon>Eukaryota</taxon>
        <taxon>Fungi</taxon>
        <taxon>Dikarya</taxon>
        <taxon>Basidiomycota</taxon>
        <taxon>Agaricomycotina</taxon>
        <taxon>Agaricomycetes</taxon>
        <taxon>Agaricomycetidae</taxon>
        <taxon>Agaricales</taxon>
        <taxon>Marasmiineae</taxon>
        <taxon>Marasmiaceae</taxon>
        <taxon>Marasmius</taxon>
    </lineage>
</organism>
<gene>
    <name evidence="6" type="ORF">V5O48_003287</name>
</gene>
<dbReference type="Pfam" id="PF08559">
    <property type="entry name" value="Cut8"/>
    <property type="match status" value="1"/>
</dbReference>
<feature type="region of interest" description="Disordered" evidence="4">
    <location>
        <begin position="369"/>
        <end position="502"/>
    </location>
</feature>
<evidence type="ECO:0000256" key="2">
    <source>
        <dbReference type="ARBA" id="ARBA00023242"/>
    </source>
</evidence>
<feature type="compositionally biased region" description="Basic and acidic residues" evidence="4">
    <location>
        <begin position="82"/>
        <end position="97"/>
    </location>
</feature>
<evidence type="ECO:0000256" key="5">
    <source>
        <dbReference type="SAM" id="Phobius"/>
    </source>
</evidence>
<feature type="compositionally biased region" description="Basic and acidic residues" evidence="4">
    <location>
        <begin position="447"/>
        <end position="460"/>
    </location>
</feature>
<dbReference type="PANTHER" id="PTHR28032">
    <property type="entry name" value="FI02826P"/>
    <property type="match status" value="1"/>
</dbReference>
<feature type="transmembrane region" description="Helical" evidence="5">
    <location>
        <begin position="739"/>
        <end position="761"/>
    </location>
</feature>
<feature type="compositionally biased region" description="Polar residues" evidence="4">
    <location>
        <begin position="1"/>
        <end position="11"/>
    </location>
</feature>
<feature type="compositionally biased region" description="Low complexity" evidence="4">
    <location>
        <begin position="48"/>
        <end position="64"/>
    </location>
</feature>
<keyword evidence="5" id="KW-0812">Transmembrane</keyword>
<keyword evidence="7" id="KW-1185">Reference proteome</keyword>
<dbReference type="Proteomes" id="UP001465976">
    <property type="component" value="Unassembled WGS sequence"/>
</dbReference>
<dbReference type="Gene3D" id="1.20.58.1590">
    <property type="entry name" value="Tethering factor for nuclear proteasome Cut8/Sts1"/>
    <property type="match status" value="1"/>
</dbReference>
<protein>
    <recommendedName>
        <fullName evidence="3">Tethering factor for nuclear proteasome STS1</fullName>
    </recommendedName>
</protein>
<comment type="similarity">
    <text evidence="1 3">Belongs to the cut8/STS1 family.</text>
</comment>
<dbReference type="InterPro" id="IPR013868">
    <property type="entry name" value="Cut8/Sts1_fam"/>
</dbReference>
<keyword evidence="2 3" id="KW-0539">Nucleus</keyword>
<dbReference type="PANTHER" id="PTHR28032:SF1">
    <property type="entry name" value="FI02826P"/>
    <property type="match status" value="1"/>
</dbReference>
<evidence type="ECO:0000256" key="3">
    <source>
        <dbReference type="RuleBase" id="RU368013"/>
    </source>
</evidence>
<feature type="region of interest" description="Disordered" evidence="4">
    <location>
        <begin position="1"/>
        <end position="129"/>
    </location>
</feature>
<dbReference type="EMBL" id="JBAHYK010000087">
    <property type="protein sequence ID" value="KAL0578731.1"/>
    <property type="molecule type" value="Genomic_DNA"/>
</dbReference>
<keyword evidence="5" id="KW-0472">Membrane</keyword>
<feature type="compositionally biased region" description="Polar residues" evidence="4">
    <location>
        <begin position="404"/>
        <end position="427"/>
    </location>
</feature>
<keyword evidence="3" id="KW-0963">Cytoplasm</keyword>
<name>A0ABR3FTT5_9AGAR</name>
<dbReference type="InterPro" id="IPR038422">
    <property type="entry name" value="Cut8/Sts1_sf"/>
</dbReference>
<comment type="subcellular location">
    <subcellularLocation>
        <location evidence="3">Cytoplasm</location>
    </subcellularLocation>
    <subcellularLocation>
        <location evidence="3">Nucleus</location>
    </subcellularLocation>
</comment>
<evidence type="ECO:0000313" key="7">
    <source>
        <dbReference type="Proteomes" id="UP001465976"/>
    </source>
</evidence>
<keyword evidence="5" id="KW-1133">Transmembrane helix</keyword>
<proteinExistence type="inferred from homology"/>
<comment type="caution">
    <text evidence="6">The sequence shown here is derived from an EMBL/GenBank/DDBJ whole genome shotgun (WGS) entry which is preliminary data.</text>
</comment>
<feature type="compositionally biased region" description="Basic and acidic residues" evidence="4">
    <location>
        <begin position="114"/>
        <end position="129"/>
    </location>
</feature>
<evidence type="ECO:0000313" key="6">
    <source>
        <dbReference type="EMBL" id="KAL0578731.1"/>
    </source>
</evidence>
<comment type="function">
    <text evidence="3">Involved in ubiquitin-mediated protein degradation. Regulatory factor in the ubiquitin/proteasome pathway that controls the turnover of proteasome substrates. Targets proteasomes to the nucleus and facilitates the degradation of nuclear proteins.</text>
</comment>
<sequence length="886" mass="99272">MAMLSPPNTLGFQPRPVKDAPGAFGFGFGLGPMSSSTWQPQPLQPQASGFNSFASTSHSSPSRTSQKRRIDPDDGLENLRYPQDERMDRSPTPERPKRAAPKRARVSPSADSIPKFDKSAKEAKCRNDSTGEDVDVGMLLASLPPQSLLPILTSLIEQQPSLKPVVLSLIPRPTLESAIQALEASAKKLRDAYPYSNNAPFAQTNPSIGFGFGFGGGFNNPPAHQAQQAGGMRDSYILSRLRPHISEFVNATTSYLPYFSLLSTQTGTSVQQSHSSLHRDKTQPTETFTFLYTLTSQIVSQPNLTQTSLVPHLLQRLSDEWTAWVDRVDVIVNQQGGMFGRETVESWERGLDELATRADPKLAASRAWSRALSSVPRQSNRHSHSTRMPSSDAPFSGSLRDNHNLPSQHPQNQHRVVSMSHSISSPFTHHPDLFGGEPSSLPQQALNDRKPTEDTSSKKEGRGRRRGRKASSTGVIFRSPEGDHDPSKPPHRTPATLSRYITHPDSRNALHDRLRELHSRRITLHKLIDYHDWYPHVRSTRSFNFLISLALANASYGTVKWLFRSMESANIVPNHRTEQLVIRWHVALGLWDRAWQDLTGIGKVNIPFGSRPTGGNPAQLTERLWLEFFKGLTRNSTRSRSRGGLGALTRRLLLLMEHRPTPSRDATHQKILHLVVRSLLRMNARDTAMLLARRYLDYLAKDPSFRRSLPESPLKLVHMFVAFGSSGRGLRKFHEARQLLLSFLYTYSFLVPTPLTLFLLLGNLRGAKRCGTVGLDCFVYFRGRWGKRIDDLMVRRRLASLAVKEGRMDIVGKIVDAGLPLSSLFTPTNAQSARPLRKPKPYKGKGREKALWYGLLVRRNRRARQIAARSTITIHGPQESELPQTS</sequence>
<evidence type="ECO:0000256" key="1">
    <source>
        <dbReference type="ARBA" id="ARBA00006199"/>
    </source>
</evidence>